<dbReference type="AlphaFoldDB" id="A0A402ATB3"/>
<reference evidence="5" key="1">
    <citation type="submission" date="2018-12" db="EMBL/GenBank/DDBJ databases">
        <title>Tengunoibacter tsumagoiensis gen. nov., sp. nov., Dictyobacter kobayashii sp. nov., D. alpinus sp. nov., and D. joshuensis sp. nov. and description of Dictyobacteraceae fam. nov. within the order Ktedonobacterales isolated from Tengu-no-mugimeshi.</title>
        <authorList>
            <person name="Wang C.M."/>
            <person name="Zheng Y."/>
            <person name="Sakai Y."/>
            <person name="Toyoda A."/>
            <person name="Minakuchi Y."/>
            <person name="Abe K."/>
            <person name="Yokota A."/>
            <person name="Yabe S."/>
        </authorList>
    </citation>
    <scope>NUCLEOTIDE SEQUENCE [LARGE SCALE GENOMIC DNA]</scope>
    <source>
        <strain evidence="5">Uno11</strain>
    </source>
</reference>
<dbReference type="RefSeq" id="WP_126555032.1">
    <property type="nucleotide sequence ID" value="NZ_BIFS01000002.1"/>
</dbReference>
<dbReference type="Gene3D" id="3.50.50.60">
    <property type="entry name" value="FAD/NAD(P)-binding domain"/>
    <property type="match status" value="2"/>
</dbReference>
<dbReference type="Pfam" id="PF07992">
    <property type="entry name" value="Pyr_redox_2"/>
    <property type="match status" value="1"/>
</dbReference>
<evidence type="ECO:0000313" key="5">
    <source>
        <dbReference type="Proteomes" id="UP000287188"/>
    </source>
</evidence>
<proteinExistence type="predicted"/>
<protein>
    <recommendedName>
        <fullName evidence="3">Cyclic nucleotide-binding domain-containing protein</fullName>
    </recommendedName>
</protein>
<dbReference type="PRINTS" id="PR00368">
    <property type="entry name" value="FADPNR"/>
</dbReference>
<gene>
    <name evidence="4" type="ORF">KDK_61370</name>
</gene>
<dbReference type="InterPro" id="IPR000595">
    <property type="entry name" value="cNMP-bd_dom"/>
</dbReference>
<evidence type="ECO:0000313" key="4">
    <source>
        <dbReference type="EMBL" id="GCE22337.1"/>
    </source>
</evidence>
<dbReference type="Proteomes" id="UP000287188">
    <property type="component" value="Unassembled WGS sequence"/>
</dbReference>
<name>A0A402ATB3_9CHLR</name>
<dbReference type="OrthoDB" id="109585at2"/>
<evidence type="ECO:0000259" key="3">
    <source>
        <dbReference type="PROSITE" id="PS50042"/>
    </source>
</evidence>
<sequence length="556" mass="60080">MITADLVAQVPLFSQLSKEQQQQIASQAADVRLQAGEWLIQEGELPSFFVLLDGSLEVIKHQNDVERVLDYYGPGSYFGELPLLLGSTAVASLRAHEASRVLRLDPIDFQTYILGIPSLGHELLKTMARRIKNLQELAVSNTPNLIQVIGYRWDPACHDVRDFLVRNHVPFTWLEPTDPKAQEHLQALGNPDVCPIIVLQNGVTLITPTLRQLAEQVGLQTTPTEASYDVAILGAGPAGLAAAVYGASEGLRTLLIDREAPGGQAGTSSRIENYLGFPSGLSGEELSHRALLQARRFGAEIIVARCVEGITLEADPHTIILDGDERINARAIVIATGVNWRRLAISGVEKFVGRGVYYGAARSEALSTSGKDVYLIGGGNSAGQAALFFANYASSVTLLVRGDSLEATMSHYLIEQLALKANVVVQVHCEVVTARGKDHLESIVVRDRQSGTEQTHNTDALFIFIGANAQTAWLPAAISRDEGGYILTGQDVLADKAAEKHWPLKRNPFLLETSVPGIFAAGDVRHGSIKRVASGVGEGSMSIAFIHQYLANNAHP</sequence>
<dbReference type="SMART" id="SM00100">
    <property type="entry name" value="cNMP"/>
    <property type="match status" value="1"/>
</dbReference>
<evidence type="ECO:0000256" key="1">
    <source>
        <dbReference type="ARBA" id="ARBA00022630"/>
    </source>
</evidence>
<dbReference type="InterPro" id="IPR014710">
    <property type="entry name" value="RmlC-like_jellyroll"/>
</dbReference>
<keyword evidence="5" id="KW-1185">Reference proteome</keyword>
<dbReference type="Gene3D" id="2.60.120.10">
    <property type="entry name" value="Jelly Rolls"/>
    <property type="match status" value="1"/>
</dbReference>
<dbReference type="Pfam" id="PF00027">
    <property type="entry name" value="cNMP_binding"/>
    <property type="match status" value="1"/>
</dbReference>
<evidence type="ECO:0000256" key="2">
    <source>
        <dbReference type="ARBA" id="ARBA00023002"/>
    </source>
</evidence>
<dbReference type="PROSITE" id="PS50042">
    <property type="entry name" value="CNMP_BINDING_3"/>
    <property type="match status" value="1"/>
</dbReference>
<accession>A0A402ATB3</accession>
<dbReference type="InterPro" id="IPR018490">
    <property type="entry name" value="cNMP-bd_dom_sf"/>
</dbReference>
<organism evidence="4 5">
    <name type="scientific">Dictyobacter kobayashii</name>
    <dbReference type="NCBI Taxonomy" id="2014872"/>
    <lineage>
        <taxon>Bacteria</taxon>
        <taxon>Bacillati</taxon>
        <taxon>Chloroflexota</taxon>
        <taxon>Ktedonobacteria</taxon>
        <taxon>Ktedonobacterales</taxon>
        <taxon>Dictyobacteraceae</taxon>
        <taxon>Dictyobacter</taxon>
    </lineage>
</organism>
<dbReference type="SUPFAM" id="SSF51905">
    <property type="entry name" value="FAD/NAD(P)-binding domain"/>
    <property type="match status" value="1"/>
</dbReference>
<dbReference type="SUPFAM" id="SSF51206">
    <property type="entry name" value="cAMP-binding domain-like"/>
    <property type="match status" value="1"/>
</dbReference>
<feature type="domain" description="Cyclic nucleotide-binding" evidence="3">
    <location>
        <begin position="12"/>
        <end position="130"/>
    </location>
</feature>
<dbReference type="EMBL" id="BIFS01000002">
    <property type="protein sequence ID" value="GCE22337.1"/>
    <property type="molecule type" value="Genomic_DNA"/>
</dbReference>
<dbReference type="InterPro" id="IPR050097">
    <property type="entry name" value="Ferredoxin-NADP_redctase_2"/>
</dbReference>
<keyword evidence="1" id="KW-0285">Flavoprotein</keyword>
<keyword evidence="2" id="KW-0560">Oxidoreductase</keyword>
<comment type="caution">
    <text evidence="4">The sequence shown here is derived from an EMBL/GenBank/DDBJ whole genome shotgun (WGS) entry which is preliminary data.</text>
</comment>
<dbReference type="GO" id="GO:0016491">
    <property type="term" value="F:oxidoreductase activity"/>
    <property type="evidence" value="ECO:0007669"/>
    <property type="project" value="UniProtKB-KW"/>
</dbReference>
<dbReference type="CDD" id="cd00038">
    <property type="entry name" value="CAP_ED"/>
    <property type="match status" value="1"/>
</dbReference>
<dbReference type="InterPro" id="IPR036188">
    <property type="entry name" value="FAD/NAD-bd_sf"/>
</dbReference>
<dbReference type="PRINTS" id="PR00469">
    <property type="entry name" value="PNDRDTASEII"/>
</dbReference>
<dbReference type="InterPro" id="IPR023753">
    <property type="entry name" value="FAD/NAD-binding_dom"/>
</dbReference>
<dbReference type="PANTHER" id="PTHR48105">
    <property type="entry name" value="THIOREDOXIN REDUCTASE 1-RELATED-RELATED"/>
    <property type="match status" value="1"/>
</dbReference>